<dbReference type="EMBL" id="JAUUTY010000006">
    <property type="protein sequence ID" value="KAK1614378.1"/>
    <property type="molecule type" value="Genomic_DNA"/>
</dbReference>
<organism evidence="1 2">
    <name type="scientific">Lolium multiflorum</name>
    <name type="common">Italian ryegrass</name>
    <name type="synonym">Lolium perenne subsp. multiflorum</name>
    <dbReference type="NCBI Taxonomy" id="4521"/>
    <lineage>
        <taxon>Eukaryota</taxon>
        <taxon>Viridiplantae</taxon>
        <taxon>Streptophyta</taxon>
        <taxon>Embryophyta</taxon>
        <taxon>Tracheophyta</taxon>
        <taxon>Spermatophyta</taxon>
        <taxon>Magnoliopsida</taxon>
        <taxon>Liliopsida</taxon>
        <taxon>Poales</taxon>
        <taxon>Poaceae</taxon>
        <taxon>BOP clade</taxon>
        <taxon>Pooideae</taxon>
        <taxon>Poodae</taxon>
        <taxon>Poeae</taxon>
        <taxon>Poeae Chloroplast Group 2 (Poeae type)</taxon>
        <taxon>Loliodinae</taxon>
        <taxon>Loliinae</taxon>
        <taxon>Lolium</taxon>
    </lineage>
</organism>
<dbReference type="AlphaFoldDB" id="A0AAD8R3U7"/>
<dbReference type="Pfam" id="PF07893">
    <property type="entry name" value="DUF1668"/>
    <property type="match status" value="1"/>
</dbReference>
<accession>A0AAD8R3U7</accession>
<keyword evidence="2" id="KW-1185">Reference proteome</keyword>
<reference evidence="1" key="1">
    <citation type="submission" date="2023-07" db="EMBL/GenBank/DDBJ databases">
        <title>A chromosome-level genome assembly of Lolium multiflorum.</title>
        <authorList>
            <person name="Chen Y."/>
            <person name="Copetti D."/>
            <person name="Kolliker R."/>
            <person name="Studer B."/>
        </authorList>
    </citation>
    <scope>NUCLEOTIDE SEQUENCE</scope>
    <source>
        <strain evidence="1">02402/16</strain>
        <tissue evidence="1">Leaf</tissue>
    </source>
</reference>
<comment type="caution">
    <text evidence="1">The sequence shown here is derived from an EMBL/GenBank/DDBJ whole genome shotgun (WGS) entry which is preliminary data.</text>
</comment>
<evidence type="ECO:0000313" key="1">
    <source>
        <dbReference type="EMBL" id="KAK1614378.1"/>
    </source>
</evidence>
<dbReference type="PANTHER" id="PTHR33085">
    <property type="entry name" value="OS12G0113100 PROTEIN-RELATED"/>
    <property type="match status" value="1"/>
</dbReference>
<dbReference type="PANTHER" id="PTHR33085:SF56">
    <property type="entry name" value="OS07G0513400 PROTEIN"/>
    <property type="match status" value="1"/>
</dbReference>
<dbReference type="Proteomes" id="UP001231189">
    <property type="component" value="Unassembled WGS sequence"/>
</dbReference>
<gene>
    <name evidence="1" type="ORF">QYE76_019895</name>
</gene>
<name>A0AAD8R3U7_LOLMU</name>
<protein>
    <submittedName>
        <fullName evidence="1">Uncharacterized protein</fullName>
    </submittedName>
</protein>
<evidence type="ECO:0000313" key="2">
    <source>
        <dbReference type="Proteomes" id="UP001231189"/>
    </source>
</evidence>
<sequence length="342" mass="38101">MASSSAPAQVRSCVILATNDYSSHTYTFHHIDAAPFFSRPDPDTQAMDDGINLPPASARGYYLEFHLLLRGCERDAGVKVVSTDAERRTVIYNVARRAVRGGPMMHAPKDSPVSLAVGDGMFVFERRPASGHRRFEALRYDPLREDWFWYGIPMPPYVRDPGYRRSSITALTPAAGGRIWTTTEGVGTYSFDTRRRSWRKEGDWALPFLGQAEHVPGRGDGLSFEFLAVECNGYTSPNGPLCAVDLATATADSPPVVRGVWEEFKPPGEWTPSTPSLVHLGSGKMCVFRFFQTDRTGGSRNRRVVVITAVEVSAHDGEIKMVKHRSKSIRFQEHLGHITWIL</sequence>
<proteinExistence type="predicted"/>
<dbReference type="InterPro" id="IPR012871">
    <property type="entry name" value="DUF1668_ORYSA"/>
</dbReference>